<dbReference type="eggNOG" id="COG2207">
    <property type="taxonomic scope" value="Bacteria"/>
</dbReference>
<dbReference type="InterPro" id="IPR011990">
    <property type="entry name" value="TPR-like_helical_dom_sf"/>
</dbReference>
<keyword evidence="2" id="KW-0238">DNA-binding</keyword>
<feature type="transmembrane region" description="Helical" evidence="4">
    <location>
        <begin position="383"/>
        <end position="404"/>
    </location>
</feature>
<comment type="caution">
    <text evidence="6">The sequence shown here is derived from an EMBL/GenBank/DDBJ whole genome shotgun (WGS) entry which is preliminary data.</text>
</comment>
<evidence type="ECO:0000256" key="2">
    <source>
        <dbReference type="ARBA" id="ARBA00023125"/>
    </source>
</evidence>
<dbReference type="InterPro" id="IPR018060">
    <property type="entry name" value="HTH_AraC"/>
</dbReference>
<dbReference type="InterPro" id="IPR009057">
    <property type="entry name" value="Homeodomain-like_sf"/>
</dbReference>
<name>F3PQM3_9BACE</name>
<proteinExistence type="predicted"/>
<evidence type="ECO:0000256" key="1">
    <source>
        <dbReference type="ARBA" id="ARBA00023015"/>
    </source>
</evidence>
<evidence type="ECO:0000313" key="6">
    <source>
        <dbReference type="EMBL" id="EGF58734.1"/>
    </source>
</evidence>
<accession>F3PQM3</accession>
<keyword evidence="4" id="KW-1133">Transmembrane helix</keyword>
<dbReference type="EMBL" id="AFBN01000018">
    <property type="protein sequence ID" value="EGF58734.1"/>
    <property type="molecule type" value="Genomic_DNA"/>
</dbReference>
<dbReference type="PANTHER" id="PTHR43280">
    <property type="entry name" value="ARAC-FAMILY TRANSCRIPTIONAL REGULATOR"/>
    <property type="match status" value="1"/>
</dbReference>
<evidence type="ECO:0000256" key="4">
    <source>
        <dbReference type="SAM" id="Phobius"/>
    </source>
</evidence>
<reference evidence="6 7" key="1">
    <citation type="submission" date="2011-02" db="EMBL/GenBank/DDBJ databases">
        <authorList>
            <person name="Weinstock G."/>
            <person name="Sodergren E."/>
            <person name="Clifton S."/>
            <person name="Fulton L."/>
            <person name="Fulton B."/>
            <person name="Courtney L."/>
            <person name="Fronick C."/>
            <person name="Harrison M."/>
            <person name="Strong C."/>
            <person name="Farmer C."/>
            <person name="Delahaunty K."/>
            <person name="Markovic C."/>
            <person name="Hall O."/>
            <person name="Minx P."/>
            <person name="Tomlinson C."/>
            <person name="Mitreva M."/>
            <person name="Hou S."/>
            <person name="Chen J."/>
            <person name="Wollam A."/>
            <person name="Pepin K.H."/>
            <person name="Johnson M."/>
            <person name="Bhonagiri V."/>
            <person name="Zhang X."/>
            <person name="Suruliraj S."/>
            <person name="Warren W."/>
            <person name="Chinwalla A."/>
            <person name="Mardis E.R."/>
            <person name="Wilson R.K."/>
        </authorList>
    </citation>
    <scope>NUCLEOTIDE SEQUENCE [LARGE SCALE GENOMIC DNA]</scope>
    <source>
        <strain evidence="6 7">YIT 12057</strain>
    </source>
</reference>
<evidence type="ECO:0000256" key="3">
    <source>
        <dbReference type="ARBA" id="ARBA00023163"/>
    </source>
</evidence>
<organism evidence="6 7">
    <name type="scientific">Bacteroides fluxus YIT 12057</name>
    <dbReference type="NCBI Taxonomy" id="763034"/>
    <lineage>
        <taxon>Bacteria</taxon>
        <taxon>Pseudomonadati</taxon>
        <taxon>Bacteroidota</taxon>
        <taxon>Bacteroidia</taxon>
        <taxon>Bacteroidales</taxon>
        <taxon>Bacteroidaceae</taxon>
        <taxon>Bacteroides</taxon>
    </lineage>
</organism>
<dbReference type="InterPro" id="IPR018062">
    <property type="entry name" value="HTH_AraC-typ_CS"/>
</dbReference>
<dbReference type="AlphaFoldDB" id="F3PQM3"/>
<dbReference type="Proteomes" id="UP000003416">
    <property type="component" value="Unassembled WGS sequence"/>
</dbReference>
<feature type="domain" description="HTH araC/xylS-type" evidence="5">
    <location>
        <begin position="470"/>
        <end position="576"/>
    </location>
</feature>
<dbReference type="HOGENOM" id="CLU_031356_0_0_10"/>
<dbReference type="SUPFAM" id="SSF48452">
    <property type="entry name" value="TPR-like"/>
    <property type="match status" value="1"/>
</dbReference>
<gene>
    <name evidence="6" type="ORF">HMPREF9446_01018</name>
</gene>
<protein>
    <submittedName>
        <fullName evidence="6">Transcriptional regulator, AraC family</fullName>
    </submittedName>
</protein>
<dbReference type="GeneID" id="86048749"/>
<dbReference type="RefSeq" id="WP_009124256.1">
    <property type="nucleotide sequence ID" value="NZ_GL882619.1"/>
</dbReference>
<dbReference type="GO" id="GO:0003700">
    <property type="term" value="F:DNA-binding transcription factor activity"/>
    <property type="evidence" value="ECO:0007669"/>
    <property type="project" value="InterPro"/>
</dbReference>
<sequence length="583" mass="67506">MKYLIFIYTFLYINCMGVTAREKMTIGSDSIYTEQYITKIYMSDPKLSLKLLDEAEDRKAMPLCLINDLRSMAYRQMYQNKLAFIYARKAYELDSVANNNPAHLLKVTTDLAELAVLLSMHKESMYYATQGIRQAQKNRNLQAEGKLLFCIGENKRMLSFVEEGYECFDKAIKLLDNTRNIEGMAMLSYFFGVKMSYLMDDGRLKEALTLGLRREKLLNEMKSSEKAPELYLDQQYAYLYSKLAYIYYNLGRYSLAADFYEKFQGTAAASTPDGKYDATPYLFAIGQYQAVLDNCYDLKNVFKQQDTINYQYRGILQKEIKACLALKRYDQVAALREAVIKVSDSMYLREKDAAAIELDAIYEVNEKEARIVEQDFQLKVRNISLVFIVGITLLALFFLWRIWLQNCTIKNKNRALVQYINEELAFQKEIDESQKQPDLLEQSGDCVSLSDSELEETVSSNNETECEVNKVIFQKLDFLIKKEKLYLSADLTRDDLVKRVRVNNTRFAKMIKENTGTNLSGYLNSLRLNYAIQLLKEHPEYTLRAIAESSGINSMPTFHNLFRSKTGMTPLEFKNAQSEFDNK</sequence>
<dbReference type="PROSITE" id="PS01124">
    <property type="entry name" value="HTH_ARAC_FAMILY_2"/>
    <property type="match status" value="1"/>
</dbReference>
<dbReference type="SUPFAM" id="SSF46689">
    <property type="entry name" value="Homeodomain-like"/>
    <property type="match status" value="1"/>
</dbReference>
<dbReference type="GO" id="GO:0043565">
    <property type="term" value="F:sequence-specific DNA binding"/>
    <property type="evidence" value="ECO:0007669"/>
    <property type="project" value="InterPro"/>
</dbReference>
<evidence type="ECO:0000259" key="5">
    <source>
        <dbReference type="PROSITE" id="PS01124"/>
    </source>
</evidence>
<keyword evidence="3" id="KW-0804">Transcription</keyword>
<dbReference type="PANTHER" id="PTHR43280:SF34">
    <property type="entry name" value="ARAC-FAMILY TRANSCRIPTIONAL REGULATOR"/>
    <property type="match status" value="1"/>
</dbReference>
<dbReference type="Gene3D" id="1.10.10.60">
    <property type="entry name" value="Homeodomain-like"/>
    <property type="match status" value="1"/>
</dbReference>
<keyword evidence="4" id="KW-0472">Membrane</keyword>
<keyword evidence="1" id="KW-0805">Transcription regulation</keyword>
<keyword evidence="4" id="KW-0812">Transmembrane</keyword>
<dbReference type="PROSITE" id="PS00041">
    <property type="entry name" value="HTH_ARAC_FAMILY_1"/>
    <property type="match status" value="1"/>
</dbReference>
<keyword evidence="7" id="KW-1185">Reference proteome</keyword>
<dbReference type="Pfam" id="PF12833">
    <property type="entry name" value="HTH_18"/>
    <property type="match status" value="1"/>
</dbReference>
<dbReference type="SMART" id="SM00342">
    <property type="entry name" value="HTH_ARAC"/>
    <property type="match status" value="1"/>
</dbReference>
<dbReference type="STRING" id="763034.HMPREF9446_01018"/>
<evidence type="ECO:0000313" key="7">
    <source>
        <dbReference type="Proteomes" id="UP000003416"/>
    </source>
</evidence>
<dbReference type="Gene3D" id="1.25.40.10">
    <property type="entry name" value="Tetratricopeptide repeat domain"/>
    <property type="match status" value="1"/>
</dbReference>